<proteinExistence type="predicted"/>
<feature type="domain" description="HTH araC/xylS-type" evidence="4">
    <location>
        <begin position="168"/>
        <end position="265"/>
    </location>
</feature>
<keyword evidence="6" id="KW-1185">Reference proteome</keyword>
<evidence type="ECO:0000313" key="6">
    <source>
        <dbReference type="Proteomes" id="UP001597344"/>
    </source>
</evidence>
<dbReference type="EMBL" id="JBHUHY010000002">
    <property type="protein sequence ID" value="MFD2185823.1"/>
    <property type="molecule type" value="Genomic_DNA"/>
</dbReference>
<protein>
    <submittedName>
        <fullName evidence="5">Helix-turn-helix domain-containing protein</fullName>
    </submittedName>
</protein>
<evidence type="ECO:0000259" key="4">
    <source>
        <dbReference type="PROSITE" id="PS01124"/>
    </source>
</evidence>
<comment type="caution">
    <text evidence="5">The sequence shown here is derived from an EMBL/GenBank/DDBJ whole genome shotgun (WGS) entry which is preliminary data.</text>
</comment>
<dbReference type="Pfam" id="PF02311">
    <property type="entry name" value="AraC_binding"/>
    <property type="match status" value="1"/>
</dbReference>
<reference evidence="6" key="1">
    <citation type="journal article" date="2019" name="Int. J. Syst. Evol. Microbiol.">
        <title>The Global Catalogue of Microorganisms (GCM) 10K type strain sequencing project: providing services to taxonomists for standard genome sequencing and annotation.</title>
        <authorList>
            <consortium name="The Broad Institute Genomics Platform"/>
            <consortium name="The Broad Institute Genome Sequencing Center for Infectious Disease"/>
            <person name="Wu L."/>
            <person name="Ma J."/>
        </authorList>
    </citation>
    <scope>NUCLEOTIDE SEQUENCE [LARGE SCALE GENOMIC DNA]</scope>
    <source>
        <strain evidence="6">DT92</strain>
    </source>
</reference>
<dbReference type="PROSITE" id="PS01124">
    <property type="entry name" value="HTH_ARAC_FAMILY_2"/>
    <property type="match status" value="1"/>
</dbReference>
<keyword evidence="2" id="KW-0238">DNA-binding</keyword>
<organism evidence="5 6">
    <name type="scientific">Aquimarina celericrescens</name>
    <dbReference type="NCBI Taxonomy" id="1964542"/>
    <lineage>
        <taxon>Bacteria</taxon>
        <taxon>Pseudomonadati</taxon>
        <taxon>Bacteroidota</taxon>
        <taxon>Flavobacteriia</taxon>
        <taxon>Flavobacteriales</taxon>
        <taxon>Flavobacteriaceae</taxon>
        <taxon>Aquimarina</taxon>
    </lineage>
</organism>
<evidence type="ECO:0000313" key="5">
    <source>
        <dbReference type="EMBL" id="MFD2185823.1"/>
    </source>
</evidence>
<dbReference type="InterPro" id="IPR020449">
    <property type="entry name" value="Tscrpt_reg_AraC-type_HTH"/>
</dbReference>
<dbReference type="SUPFAM" id="SSF46689">
    <property type="entry name" value="Homeodomain-like"/>
    <property type="match status" value="1"/>
</dbReference>
<dbReference type="InterPro" id="IPR018060">
    <property type="entry name" value="HTH_AraC"/>
</dbReference>
<dbReference type="PANTHER" id="PTHR43280">
    <property type="entry name" value="ARAC-FAMILY TRANSCRIPTIONAL REGULATOR"/>
    <property type="match status" value="1"/>
</dbReference>
<dbReference type="PANTHER" id="PTHR43280:SF2">
    <property type="entry name" value="HTH-TYPE TRANSCRIPTIONAL REGULATOR EXSA"/>
    <property type="match status" value="1"/>
</dbReference>
<dbReference type="InterPro" id="IPR037923">
    <property type="entry name" value="HTH-like"/>
</dbReference>
<dbReference type="PRINTS" id="PR00032">
    <property type="entry name" value="HTHARAC"/>
</dbReference>
<dbReference type="InterPro" id="IPR003313">
    <property type="entry name" value="AraC-bd"/>
</dbReference>
<evidence type="ECO:0000256" key="2">
    <source>
        <dbReference type="ARBA" id="ARBA00023125"/>
    </source>
</evidence>
<dbReference type="RefSeq" id="WP_378318791.1">
    <property type="nucleotide sequence ID" value="NZ_JBHUHY010000002.1"/>
</dbReference>
<accession>A0ABW5AS56</accession>
<sequence>MKILTKGNYYGTQRSELSFNGIVVSKYHYTEPQTAWHYHENPYFMYVLQGNMIDGNARTKTLCPIGSLMYNNWQEVHYGVKESKEASGFHLEFERDWLKQKGIDHHVLEGSQLIEDPQIHVLFGKLYSELMFPDPDNEISVELLVLQICDRLSHRKEMETTGTPGWISSLKELLHYDSNDLTLQYLSDQLQVHPVHISRAVPKYLSSSLGEYMRQQRLKKAIPFLLDPNFSLTEVAYIAGFYDQSHFHRVFKEYFRMTPSMYRKRILKNGIC</sequence>
<dbReference type="SMART" id="SM00342">
    <property type="entry name" value="HTH_ARAC"/>
    <property type="match status" value="1"/>
</dbReference>
<dbReference type="InterPro" id="IPR018062">
    <property type="entry name" value="HTH_AraC-typ_CS"/>
</dbReference>
<dbReference type="PROSITE" id="PS00041">
    <property type="entry name" value="HTH_ARAC_FAMILY_1"/>
    <property type="match status" value="1"/>
</dbReference>
<evidence type="ECO:0000256" key="3">
    <source>
        <dbReference type="ARBA" id="ARBA00023163"/>
    </source>
</evidence>
<dbReference type="Pfam" id="PF12833">
    <property type="entry name" value="HTH_18"/>
    <property type="match status" value="1"/>
</dbReference>
<dbReference type="InterPro" id="IPR009057">
    <property type="entry name" value="Homeodomain-like_sf"/>
</dbReference>
<evidence type="ECO:0000256" key="1">
    <source>
        <dbReference type="ARBA" id="ARBA00023015"/>
    </source>
</evidence>
<keyword evidence="3" id="KW-0804">Transcription</keyword>
<gene>
    <name evidence="5" type="ORF">ACFSJT_03400</name>
</gene>
<dbReference type="SUPFAM" id="SSF51215">
    <property type="entry name" value="Regulatory protein AraC"/>
    <property type="match status" value="1"/>
</dbReference>
<dbReference type="Gene3D" id="1.10.10.60">
    <property type="entry name" value="Homeodomain-like"/>
    <property type="match status" value="1"/>
</dbReference>
<name>A0ABW5AS56_9FLAO</name>
<dbReference type="Proteomes" id="UP001597344">
    <property type="component" value="Unassembled WGS sequence"/>
</dbReference>
<keyword evidence="1" id="KW-0805">Transcription regulation</keyword>